<keyword evidence="6" id="KW-1185">Reference proteome</keyword>
<evidence type="ECO:0000313" key="6">
    <source>
        <dbReference type="Proteomes" id="UP000282087"/>
    </source>
</evidence>
<dbReference type="Proteomes" id="UP000282087">
    <property type="component" value="Unassembled WGS sequence"/>
</dbReference>
<feature type="region of interest" description="Disordered" evidence="4">
    <location>
        <begin position="725"/>
        <end position="744"/>
    </location>
</feature>
<dbReference type="PROSITE" id="PS50088">
    <property type="entry name" value="ANK_REPEAT"/>
    <property type="match status" value="1"/>
</dbReference>
<dbReference type="Pfam" id="PF12796">
    <property type="entry name" value="Ank_2"/>
    <property type="match status" value="1"/>
</dbReference>
<gene>
    <name evidence="5" type="ORF">DD238_002372</name>
</gene>
<dbReference type="EMBL" id="QLLG01000202">
    <property type="protein sequence ID" value="RMX66475.1"/>
    <property type="molecule type" value="Genomic_DNA"/>
</dbReference>
<sequence>MSEVSSSPTNGLPAPSHGLSDLLNQAQRHLQHLTISCDQISTPIASSSAQTDPKTNLRALQLQVAHLQTQLLASVTRHEDKDVTFRQAAQYATAKGSANGVLHALFDQASAGKTAILQTFVDTGSIPTRDGLRHWKLDLCTIRNEMGATLLHVAVGVSTARQKVKVKLVHLLVDSVGFDPNVRNVFGQTPLHVAAMGGYAEVVQALLDRGGNPIAQDKSGLTALSLVRTLSRPPEEVVQILVDAESAAMRSSSSRSESIPLSVSTLATNERVVGATNKALASALFLRGLSQFTLPHHSSAFSQQTATLVNVLLEGSIVHNRVIGFPVLLYNSRQEGNVAFDKLLREYVPMLFDVVPTCQVVRLGTIFANSLYSDSDFINELRLEADSYELSLVLPTVTSAALAGPTWMGVLLKLVQRFKVEMAEPASTDFQVTNASVDPTVPCVPNDKDLVMKVASDNEMIASPLRRLSMLSSSTSRSVDARSTLYYADQATSIAKTREVWYYAVLFKASTYSFPGTLSVTPESDVAVSSEDVSKYFPLEDHLLIGSAEYFATEYDPQTREIRLDRNYDGKEAATVKAYLTGACSSQLPPYIALKRIWERQPGNKYEDQMSSEQELFQDYQLLDPENEYEVAIKLGPIPSGKDAKDFVAEWKRAAKQLYDARECKSDLACCKHYCPQRYGHSLCLGTVAVLGQGLAKRRLGRPTFAKPLKPRASLQRLQNRFKGTEEWPGSVTKVTPMKLTSPP</sequence>
<dbReference type="PANTHER" id="PTHR24166">
    <property type="entry name" value="ROLLING PEBBLES, ISOFORM B"/>
    <property type="match status" value="1"/>
</dbReference>
<dbReference type="InterPro" id="IPR036770">
    <property type="entry name" value="Ankyrin_rpt-contain_sf"/>
</dbReference>
<evidence type="ECO:0000256" key="4">
    <source>
        <dbReference type="SAM" id="MobiDB-lite"/>
    </source>
</evidence>
<keyword evidence="2 3" id="KW-0040">ANK repeat</keyword>
<evidence type="ECO:0000256" key="3">
    <source>
        <dbReference type="PROSITE-ProRule" id="PRU00023"/>
    </source>
</evidence>
<dbReference type="SUPFAM" id="SSF48403">
    <property type="entry name" value="Ankyrin repeat"/>
    <property type="match status" value="1"/>
</dbReference>
<keyword evidence="1" id="KW-0677">Repeat</keyword>
<evidence type="ECO:0000313" key="5">
    <source>
        <dbReference type="EMBL" id="RMX66475.1"/>
    </source>
</evidence>
<accession>A0A3M6VHI8</accession>
<dbReference type="InterPro" id="IPR002110">
    <property type="entry name" value="Ankyrin_rpt"/>
</dbReference>
<comment type="caution">
    <text evidence="5">The sequence shown here is derived from an EMBL/GenBank/DDBJ whole genome shotgun (WGS) entry which is preliminary data.</text>
</comment>
<organism evidence="5 6">
    <name type="scientific">Peronospora effusa</name>
    <dbReference type="NCBI Taxonomy" id="542832"/>
    <lineage>
        <taxon>Eukaryota</taxon>
        <taxon>Sar</taxon>
        <taxon>Stramenopiles</taxon>
        <taxon>Oomycota</taxon>
        <taxon>Peronosporomycetes</taxon>
        <taxon>Peronosporales</taxon>
        <taxon>Peronosporaceae</taxon>
        <taxon>Peronospora</taxon>
    </lineage>
</organism>
<evidence type="ECO:0000256" key="2">
    <source>
        <dbReference type="ARBA" id="ARBA00023043"/>
    </source>
</evidence>
<dbReference type="SMART" id="SM00248">
    <property type="entry name" value="ANK"/>
    <property type="match status" value="2"/>
</dbReference>
<reference evidence="5 6" key="1">
    <citation type="submission" date="2018-06" db="EMBL/GenBank/DDBJ databases">
        <title>Comparative genomics of downy mildews reveals potential adaptations to biotrophy.</title>
        <authorList>
            <person name="Fletcher K."/>
            <person name="Klosterman S.J."/>
            <person name="Derevnina L."/>
            <person name="Martin F."/>
            <person name="Koike S."/>
            <person name="Reyes Chin-Wo S."/>
            <person name="Mou B."/>
            <person name="Michelmore R."/>
        </authorList>
    </citation>
    <scope>NUCLEOTIDE SEQUENCE [LARGE SCALE GENOMIC DNA]</scope>
    <source>
        <strain evidence="5 6">R14</strain>
    </source>
</reference>
<proteinExistence type="predicted"/>
<dbReference type="AlphaFoldDB" id="A0A3M6VHI8"/>
<dbReference type="PROSITE" id="PS50297">
    <property type="entry name" value="ANK_REP_REGION"/>
    <property type="match status" value="1"/>
</dbReference>
<evidence type="ECO:0000256" key="1">
    <source>
        <dbReference type="ARBA" id="ARBA00022737"/>
    </source>
</evidence>
<dbReference type="PANTHER" id="PTHR24166:SF48">
    <property type="entry name" value="PROTEIN VAPYRIN"/>
    <property type="match status" value="1"/>
</dbReference>
<feature type="repeat" description="ANK" evidence="3">
    <location>
        <begin position="186"/>
        <end position="218"/>
    </location>
</feature>
<protein>
    <submittedName>
        <fullName evidence="5">Uncharacterized protein</fullName>
    </submittedName>
</protein>
<dbReference type="Gene3D" id="1.25.40.20">
    <property type="entry name" value="Ankyrin repeat-containing domain"/>
    <property type="match status" value="1"/>
</dbReference>
<name>A0A3M6VHI8_9STRA</name>
<dbReference type="InterPro" id="IPR050889">
    <property type="entry name" value="Dendritic_Spine_Reg/Scaffold"/>
</dbReference>
<dbReference type="VEuPathDB" id="FungiDB:DD237_004315"/>
<dbReference type="STRING" id="542832.A0A3M6VHI8"/>